<proteinExistence type="predicted"/>
<evidence type="ECO:0000313" key="2">
    <source>
        <dbReference type="EMBL" id="MDQ0360876.1"/>
    </source>
</evidence>
<feature type="coiled-coil region" evidence="1">
    <location>
        <begin position="71"/>
        <end position="117"/>
    </location>
</feature>
<evidence type="ECO:0000256" key="1">
    <source>
        <dbReference type="SAM" id="Coils"/>
    </source>
</evidence>
<sequence length="120" mass="14701">MDKDELKKEKQKIEDIYNEQEKKFAKLDEQTEMFHNWINQTKESLFSIQKNWQSEESKIYFSKIEEEISYLQNKNLKLAEENEEERLMTKEKHLNNLDEIEKKINEEVEVRQEEEQDASI</sequence>
<comment type="caution">
    <text evidence="2">The sequence shown here is derived from an EMBL/GenBank/DDBJ whole genome shotgun (WGS) entry which is preliminary data.</text>
</comment>
<keyword evidence="1" id="KW-0175">Coiled coil</keyword>
<evidence type="ECO:0000313" key="3">
    <source>
        <dbReference type="Proteomes" id="UP001230220"/>
    </source>
</evidence>
<organism evidence="2 3">
    <name type="scientific">Breznakia pachnodae</name>
    <dbReference type="NCBI Taxonomy" id="265178"/>
    <lineage>
        <taxon>Bacteria</taxon>
        <taxon>Bacillati</taxon>
        <taxon>Bacillota</taxon>
        <taxon>Erysipelotrichia</taxon>
        <taxon>Erysipelotrichales</taxon>
        <taxon>Erysipelotrichaceae</taxon>
        <taxon>Breznakia</taxon>
    </lineage>
</organism>
<feature type="coiled-coil region" evidence="1">
    <location>
        <begin position="3"/>
        <end position="30"/>
    </location>
</feature>
<reference evidence="2 3" key="1">
    <citation type="submission" date="2023-07" db="EMBL/GenBank/DDBJ databases">
        <title>Genomic Encyclopedia of Type Strains, Phase IV (KMG-IV): sequencing the most valuable type-strain genomes for metagenomic binning, comparative biology and taxonomic classification.</title>
        <authorList>
            <person name="Goeker M."/>
        </authorList>
    </citation>
    <scope>NUCLEOTIDE SEQUENCE [LARGE SCALE GENOMIC DNA]</scope>
    <source>
        <strain evidence="2 3">DSM 16784</strain>
    </source>
</reference>
<dbReference type="EMBL" id="JAUSUR010000002">
    <property type="protein sequence ID" value="MDQ0360876.1"/>
    <property type="molecule type" value="Genomic_DNA"/>
</dbReference>
<keyword evidence="3" id="KW-1185">Reference proteome</keyword>
<name>A0ABU0E2C8_9FIRM</name>
<dbReference type="Proteomes" id="UP001230220">
    <property type="component" value="Unassembled WGS sequence"/>
</dbReference>
<accession>A0ABU0E2C8</accession>
<protein>
    <submittedName>
        <fullName evidence="2">Nucleic acid-binding Zn-ribbon protein</fullName>
    </submittedName>
</protein>
<gene>
    <name evidence="2" type="ORF">J2S15_001621</name>
</gene>
<dbReference type="RefSeq" id="WP_307407104.1">
    <property type="nucleotide sequence ID" value="NZ_JAUSUR010000002.1"/>
</dbReference>